<keyword evidence="4 6" id="KW-1133">Transmembrane helix</keyword>
<feature type="transmembrane region" description="Helical" evidence="6">
    <location>
        <begin position="113"/>
        <end position="133"/>
    </location>
</feature>
<reference evidence="9" key="1">
    <citation type="submission" date="2016-06" db="UniProtKB">
        <authorList>
            <consortium name="WormBaseParasite"/>
        </authorList>
    </citation>
    <scope>IDENTIFICATION</scope>
</reference>
<feature type="transmembrane region" description="Helical" evidence="6">
    <location>
        <begin position="30"/>
        <end position="50"/>
    </location>
</feature>
<feature type="transmembrane region" description="Helical" evidence="6">
    <location>
        <begin position="153"/>
        <end position="175"/>
    </location>
</feature>
<feature type="transmembrane region" description="Helical" evidence="6">
    <location>
        <begin position="181"/>
        <end position="206"/>
    </location>
</feature>
<dbReference type="WBParaSite" id="SBAD_0000734101-mRNA-1">
    <property type="protein sequence ID" value="SBAD_0000734101-mRNA-1"/>
    <property type="gene ID" value="SBAD_0000734101"/>
</dbReference>
<evidence type="ECO:0000313" key="8">
    <source>
        <dbReference type="Proteomes" id="UP000270296"/>
    </source>
</evidence>
<dbReference type="OrthoDB" id="203099at2759"/>
<evidence type="ECO:0000256" key="5">
    <source>
        <dbReference type="ARBA" id="ARBA00023136"/>
    </source>
</evidence>
<dbReference type="GO" id="GO:0016020">
    <property type="term" value="C:membrane"/>
    <property type="evidence" value="ECO:0007669"/>
    <property type="project" value="UniProtKB-SubCell"/>
</dbReference>
<feature type="transmembrane region" description="Helical" evidence="6">
    <location>
        <begin position="528"/>
        <end position="547"/>
    </location>
</feature>
<dbReference type="InterPro" id="IPR006876">
    <property type="entry name" value="LMBR1-like_membr_prot"/>
</dbReference>
<feature type="transmembrane region" description="Helical" evidence="6">
    <location>
        <begin position="427"/>
        <end position="450"/>
    </location>
</feature>
<evidence type="ECO:0000256" key="1">
    <source>
        <dbReference type="ARBA" id="ARBA00004141"/>
    </source>
</evidence>
<comment type="similarity">
    <text evidence="2">Belongs to the LIMR family.</text>
</comment>
<dbReference type="InterPro" id="IPR051584">
    <property type="entry name" value="GPCR-associated_LMBR1"/>
</dbReference>
<evidence type="ECO:0000256" key="2">
    <source>
        <dbReference type="ARBA" id="ARBA00010487"/>
    </source>
</evidence>
<dbReference type="PANTHER" id="PTHR21355:SF0">
    <property type="entry name" value="G-PROTEIN COUPLED RECEPTOR-ASSOCIATED PROTEIN LMBRD2"/>
    <property type="match status" value="1"/>
</dbReference>
<dbReference type="Pfam" id="PF04791">
    <property type="entry name" value="LMBR1"/>
    <property type="match status" value="1"/>
</dbReference>
<sequence>MSFLVLELFLVFLLTIFLLHKYGNWRRQHLIVTLAVLLAWNFAFTIVFTLPLDVVLTFFKRCVSDANITAYFPCQNVTDNSKDCIVSLAALDRGCKIPRNYVPDYVLPLLWRIVYWTSQILTWIILPIMQSWVRAGEFSTLGKLKRALYNNAVYYGSLLLVFGFLLLYAAVKGIIISGENLKVICITTSNTWGLFNLVLLLGYGLVEVPRKIWLSGSKGYSLRKCYFQIGKLSTEKVDSEESLKETYKETLACCSNAENSFTYRAHAEVILQKFPEDFVRAMATKRRRDSSSEIVPKFVTDEKTLVNLHKRVITAVQTYHRSFAQYETTLRRALHFEDVAKSEQNTSHVFLHAKDGSSNFFTKYLYTPTVEWYWECMLRRYMLKGIGAMAAIMSAVIVWSELTFFSVHPPLSLTAIFVMLAARNEDYFYIEFSSFLIITYLCFCAYSSVFRLKVYRYYYLDSHHQTDENSLLFSAILLCRLTPPLCLNFLGVIHLDVHVTNDPSSTVETAYTKIMGHMDVIPIISNGFNVYFPMAVLVLCVFTYFRLGIRLLHFMGFEQFIGDDELTVELNASRFKEKLTERSEICFGERNLANVNFQMH</sequence>
<evidence type="ECO:0000313" key="7">
    <source>
        <dbReference type="EMBL" id="VDP11769.1"/>
    </source>
</evidence>
<comment type="subcellular location">
    <subcellularLocation>
        <location evidence="1">Membrane</location>
        <topology evidence="1">Multi-pass membrane protein</topology>
    </subcellularLocation>
</comment>
<gene>
    <name evidence="7" type="ORF">SBAD_LOCUS7074</name>
</gene>
<dbReference type="AlphaFoldDB" id="A0A183ITX8"/>
<feature type="transmembrane region" description="Helical" evidence="6">
    <location>
        <begin position="386"/>
        <end position="407"/>
    </location>
</feature>
<accession>A0A183ITX8</accession>
<dbReference type="PANTHER" id="PTHR21355">
    <property type="entry name" value="G-PROTEIN COUPLED RECEPTOR-ASSOCIATED PROTEIN LMBRD2"/>
    <property type="match status" value="1"/>
</dbReference>
<evidence type="ECO:0000256" key="6">
    <source>
        <dbReference type="SAM" id="Phobius"/>
    </source>
</evidence>
<organism evidence="9">
    <name type="scientific">Soboliphyme baturini</name>
    <dbReference type="NCBI Taxonomy" id="241478"/>
    <lineage>
        <taxon>Eukaryota</taxon>
        <taxon>Metazoa</taxon>
        <taxon>Ecdysozoa</taxon>
        <taxon>Nematoda</taxon>
        <taxon>Enoplea</taxon>
        <taxon>Dorylaimia</taxon>
        <taxon>Dioctophymatida</taxon>
        <taxon>Dioctophymatoidea</taxon>
        <taxon>Soboliphymatidae</taxon>
        <taxon>Soboliphyme</taxon>
    </lineage>
</organism>
<reference evidence="7 8" key="2">
    <citation type="submission" date="2018-11" db="EMBL/GenBank/DDBJ databases">
        <authorList>
            <consortium name="Pathogen Informatics"/>
        </authorList>
    </citation>
    <scope>NUCLEOTIDE SEQUENCE [LARGE SCALE GENOMIC DNA]</scope>
</reference>
<keyword evidence="3 6" id="KW-0812">Transmembrane</keyword>
<dbReference type="Proteomes" id="UP000270296">
    <property type="component" value="Unassembled WGS sequence"/>
</dbReference>
<proteinExistence type="inferred from homology"/>
<protein>
    <submittedName>
        <fullName evidence="9">LMBR1 domain-containing protein 2</fullName>
    </submittedName>
</protein>
<evidence type="ECO:0000313" key="9">
    <source>
        <dbReference type="WBParaSite" id="SBAD_0000734101-mRNA-1"/>
    </source>
</evidence>
<keyword evidence="8" id="KW-1185">Reference proteome</keyword>
<evidence type="ECO:0000256" key="3">
    <source>
        <dbReference type="ARBA" id="ARBA00022692"/>
    </source>
</evidence>
<feature type="transmembrane region" description="Helical" evidence="6">
    <location>
        <begin position="6"/>
        <end position="23"/>
    </location>
</feature>
<dbReference type="EMBL" id="UZAM01010295">
    <property type="protein sequence ID" value="VDP11769.1"/>
    <property type="molecule type" value="Genomic_DNA"/>
</dbReference>
<keyword evidence="5 6" id="KW-0472">Membrane</keyword>
<name>A0A183ITX8_9BILA</name>
<evidence type="ECO:0000256" key="4">
    <source>
        <dbReference type="ARBA" id="ARBA00022989"/>
    </source>
</evidence>
<feature type="transmembrane region" description="Helical" evidence="6">
    <location>
        <begin position="471"/>
        <end position="495"/>
    </location>
</feature>